<comment type="caution">
    <text evidence="1">The sequence shown here is derived from an EMBL/GenBank/DDBJ whole genome shotgun (WGS) entry which is preliminary data.</text>
</comment>
<gene>
    <name evidence="1" type="ORF">B7P43_G02224</name>
</gene>
<dbReference type="Proteomes" id="UP000235965">
    <property type="component" value="Unassembled WGS sequence"/>
</dbReference>
<name>A0A2J7PND2_9NEOP</name>
<protein>
    <submittedName>
        <fullName evidence="1">Uncharacterized protein</fullName>
    </submittedName>
</protein>
<proteinExistence type="predicted"/>
<reference evidence="1 2" key="1">
    <citation type="submission" date="2017-12" db="EMBL/GenBank/DDBJ databases">
        <title>Hemimetabolous genomes reveal molecular basis of termite eusociality.</title>
        <authorList>
            <person name="Harrison M.C."/>
            <person name="Jongepier E."/>
            <person name="Robertson H.M."/>
            <person name="Arning N."/>
            <person name="Bitard-Feildel T."/>
            <person name="Chao H."/>
            <person name="Childers C.P."/>
            <person name="Dinh H."/>
            <person name="Doddapaneni H."/>
            <person name="Dugan S."/>
            <person name="Gowin J."/>
            <person name="Greiner C."/>
            <person name="Han Y."/>
            <person name="Hu H."/>
            <person name="Hughes D.S.T."/>
            <person name="Huylmans A.-K."/>
            <person name="Kemena C."/>
            <person name="Kremer L.P.M."/>
            <person name="Lee S.L."/>
            <person name="Lopez-Ezquerra A."/>
            <person name="Mallet L."/>
            <person name="Monroy-Kuhn J.M."/>
            <person name="Moser A."/>
            <person name="Murali S.C."/>
            <person name="Muzny D.M."/>
            <person name="Otani S."/>
            <person name="Piulachs M.-D."/>
            <person name="Poelchau M."/>
            <person name="Qu J."/>
            <person name="Schaub F."/>
            <person name="Wada-Katsumata A."/>
            <person name="Worley K.C."/>
            <person name="Xie Q."/>
            <person name="Ylla G."/>
            <person name="Poulsen M."/>
            <person name="Gibbs R.A."/>
            <person name="Schal C."/>
            <person name="Richards S."/>
            <person name="Belles X."/>
            <person name="Korb J."/>
            <person name="Bornberg-Bauer E."/>
        </authorList>
    </citation>
    <scope>NUCLEOTIDE SEQUENCE [LARGE SCALE GENOMIC DNA]</scope>
    <source>
        <tissue evidence="1">Whole body</tissue>
    </source>
</reference>
<evidence type="ECO:0000313" key="2">
    <source>
        <dbReference type="Proteomes" id="UP000235965"/>
    </source>
</evidence>
<evidence type="ECO:0000313" key="1">
    <source>
        <dbReference type="EMBL" id="PNF17854.1"/>
    </source>
</evidence>
<dbReference type="AlphaFoldDB" id="A0A2J7PND2"/>
<sequence length="790" mass="88264">MTTVTHINKSTDRTVAKIIPPKRRHRSTSSVEVAVITNDCYCKDYNNQDNNTNSIVTTDELITKTMNDKAVNSIEVPHSVWLTDQPNHQSIDERKIYEVNNVCTKSEECDQNDSGVYLPEAMLSEETEKHISLIQTESDFRSSGIQDTINFTSKHLISLDPVMPMLDNSHKVSNECEVTAGLLRNFTSFLSVPNEDPKHLLDEAQTCVLCNAHLTKASTPIVDDSHILVENVEEATNDIINRICKCLNCERSLKNLCTENSRLCMDSNFSICGSDCTGSVFHKREKELCNDDLSENKNAVQFLLPKESPPTDVALVSSIPFSLNQCHFNDLSNATEENTCIRQSGLGLLSSNEEQSVSFIKYDTTDGKASSTDISVVNDLTDVTSRNNYTAIARRIPKKASICDGGCCSYSALENFEAVTLNQDRENQWVVSNSAEVDNKEHTYYKSNNCKTITSKEEVHPNKISKSFHLFLKNMLTDDEEYDLNYQRDNIQSSINFKCALNQTEVTNSTEKTNKGIMCLELSKEEPTGLPGHCKVSPRCIVVESCVVCDSVCNGSGYCNQHVCDSEDCCVMSLVSVDTTVPSSNKSRQSPLHGEHQVSLISDCCSNMKKSKELTNDLSVANKSTEESVNKTSEDIIKTNNKESFITVNKSATLPSSGSTDTINKSYNYSHDQIAGRSNAPAIVKSRDKPLKKNKINDDCLDHLRTEMEKNSEVHECGGENNNNFERTTYVRKEWLIPVKKEDVKNSDHMNSDACEEYHVELEKMWGSLGLKIEVCISQRSIILGSIIIQ</sequence>
<organism evidence="1 2">
    <name type="scientific">Cryptotermes secundus</name>
    <dbReference type="NCBI Taxonomy" id="105785"/>
    <lineage>
        <taxon>Eukaryota</taxon>
        <taxon>Metazoa</taxon>
        <taxon>Ecdysozoa</taxon>
        <taxon>Arthropoda</taxon>
        <taxon>Hexapoda</taxon>
        <taxon>Insecta</taxon>
        <taxon>Pterygota</taxon>
        <taxon>Neoptera</taxon>
        <taxon>Polyneoptera</taxon>
        <taxon>Dictyoptera</taxon>
        <taxon>Blattodea</taxon>
        <taxon>Blattoidea</taxon>
        <taxon>Termitoidae</taxon>
        <taxon>Kalotermitidae</taxon>
        <taxon>Cryptotermitinae</taxon>
        <taxon>Cryptotermes</taxon>
    </lineage>
</organism>
<accession>A0A2J7PND2</accession>
<dbReference type="OrthoDB" id="165498at2759"/>
<dbReference type="InParanoid" id="A0A2J7PND2"/>
<dbReference type="EMBL" id="NEVH01023953">
    <property type="protein sequence ID" value="PNF17854.1"/>
    <property type="molecule type" value="Genomic_DNA"/>
</dbReference>
<keyword evidence="2" id="KW-1185">Reference proteome</keyword>